<evidence type="ECO:0000313" key="2">
    <source>
        <dbReference type="Proteomes" id="UP000054721"/>
    </source>
</evidence>
<dbReference type="EMBL" id="JYDW01000057">
    <property type="protein sequence ID" value="KRZ58433.1"/>
    <property type="molecule type" value="Genomic_DNA"/>
</dbReference>
<comment type="caution">
    <text evidence="1">The sequence shown here is derived from an EMBL/GenBank/DDBJ whole genome shotgun (WGS) entry which is preliminary data.</text>
</comment>
<dbReference type="AlphaFoldDB" id="A0A0V1LFX3"/>
<organism evidence="1 2">
    <name type="scientific">Trichinella nativa</name>
    <dbReference type="NCBI Taxonomy" id="6335"/>
    <lineage>
        <taxon>Eukaryota</taxon>
        <taxon>Metazoa</taxon>
        <taxon>Ecdysozoa</taxon>
        <taxon>Nematoda</taxon>
        <taxon>Enoplea</taxon>
        <taxon>Dorylaimia</taxon>
        <taxon>Trichinellida</taxon>
        <taxon>Trichinellidae</taxon>
        <taxon>Trichinella</taxon>
    </lineage>
</organism>
<reference evidence="1 2" key="1">
    <citation type="submission" date="2015-05" db="EMBL/GenBank/DDBJ databases">
        <title>Evolution of Trichinella species and genotypes.</title>
        <authorList>
            <person name="Korhonen P.K."/>
            <person name="Edoardo P."/>
            <person name="Giuseppe L.R."/>
            <person name="Gasser R.B."/>
        </authorList>
    </citation>
    <scope>NUCLEOTIDE SEQUENCE [LARGE SCALE GENOMIC DNA]</scope>
    <source>
        <strain evidence="1">ISS10</strain>
    </source>
</reference>
<dbReference type="Proteomes" id="UP000054721">
    <property type="component" value="Unassembled WGS sequence"/>
</dbReference>
<protein>
    <submittedName>
        <fullName evidence="1">Uncharacterized protein</fullName>
    </submittedName>
</protein>
<proteinExistence type="predicted"/>
<accession>A0A0V1LFX3</accession>
<name>A0A0V1LFX3_9BILA</name>
<dbReference type="OrthoDB" id="10338385at2759"/>
<sequence length="76" mass="8520">MSTMPHGKRHKPEIILCYNGTKSGSDILSGTSKGRITDYYNSVGSRNLERREENTLKRLSGSVERSLVMLEVYAVT</sequence>
<evidence type="ECO:0000313" key="1">
    <source>
        <dbReference type="EMBL" id="KRZ58433.1"/>
    </source>
</evidence>
<keyword evidence="2" id="KW-1185">Reference proteome</keyword>
<gene>
    <name evidence="1" type="ORF">T02_14240</name>
</gene>